<sequence length="304" mass="35582">MLKQSNPLYKDIEINENFTFDKDENLIFNKPPSAEQIQALIANNNDEPHLLTQDVDIQPILNVEDETPDGTAMEQYKQYALQKCPYLPQDINMKHIDALSFPELHTSGNFGFDHERKPKVTKRQYIRNRLKNANRRFATNAKWLTFCQGLLEIKDIKSSISTQARIGKDKLKGENLVKMLESEDETLQQCMSSQFAALRGHKAYWQQVKLDLKAHIAIFGAPNWFLTLNPSEKDWKELHEAYSKVKGIEVNSSNIRDLIAEDPVIWCRHFQKRVKEFFKRCLLVENCTLGKVTNYFYRIEYQHR</sequence>
<evidence type="ECO:0000313" key="3">
    <source>
        <dbReference type="WBParaSite" id="PSU_v2.g20916.t1"/>
    </source>
</evidence>
<accession>A0A914YMU8</accession>
<reference evidence="3" key="1">
    <citation type="submission" date="2022-11" db="UniProtKB">
        <authorList>
            <consortium name="WormBaseParasite"/>
        </authorList>
    </citation>
    <scope>IDENTIFICATION</scope>
</reference>
<dbReference type="InterPro" id="IPR025476">
    <property type="entry name" value="Helitron_helicase-like"/>
</dbReference>
<dbReference type="Pfam" id="PF14214">
    <property type="entry name" value="Helitron_like_N"/>
    <property type="match status" value="1"/>
</dbReference>
<dbReference type="WBParaSite" id="PSU_v2.g20916.t1">
    <property type="protein sequence ID" value="PSU_v2.g20916.t1"/>
    <property type="gene ID" value="PSU_v2.g20916"/>
</dbReference>
<evidence type="ECO:0000259" key="1">
    <source>
        <dbReference type="Pfam" id="PF14214"/>
    </source>
</evidence>
<protein>
    <submittedName>
        <fullName evidence="3">Helitron helicase-like domain-containing protein</fullName>
    </submittedName>
</protein>
<dbReference type="AlphaFoldDB" id="A0A914YMU8"/>
<organism evidence="2 3">
    <name type="scientific">Panagrolaimus superbus</name>
    <dbReference type="NCBI Taxonomy" id="310955"/>
    <lineage>
        <taxon>Eukaryota</taxon>
        <taxon>Metazoa</taxon>
        <taxon>Ecdysozoa</taxon>
        <taxon>Nematoda</taxon>
        <taxon>Chromadorea</taxon>
        <taxon>Rhabditida</taxon>
        <taxon>Tylenchina</taxon>
        <taxon>Panagrolaimomorpha</taxon>
        <taxon>Panagrolaimoidea</taxon>
        <taxon>Panagrolaimidae</taxon>
        <taxon>Panagrolaimus</taxon>
    </lineage>
</organism>
<evidence type="ECO:0000313" key="2">
    <source>
        <dbReference type="Proteomes" id="UP000887577"/>
    </source>
</evidence>
<keyword evidence="2" id="KW-1185">Reference proteome</keyword>
<dbReference type="Proteomes" id="UP000887577">
    <property type="component" value="Unplaced"/>
</dbReference>
<name>A0A914YMU8_9BILA</name>
<feature type="domain" description="Helitron helicase-like" evidence="1">
    <location>
        <begin position="135"/>
        <end position="304"/>
    </location>
</feature>
<proteinExistence type="predicted"/>